<dbReference type="Gene3D" id="2.60.200.20">
    <property type="match status" value="1"/>
</dbReference>
<name>A0AAU2JV01_9ACTN</name>
<feature type="region of interest" description="Disordered" evidence="2">
    <location>
        <begin position="308"/>
        <end position="337"/>
    </location>
</feature>
<dbReference type="SUPFAM" id="SSF49879">
    <property type="entry name" value="SMAD/FHA domain"/>
    <property type="match status" value="1"/>
</dbReference>
<evidence type="ECO:0000256" key="1">
    <source>
        <dbReference type="ARBA" id="ARBA00022553"/>
    </source>
</evidence>
<dbReference type="EMBL" id="CP108264">
    <property type="protein sequence ID" value="WTU75975.1"/>
    <property type="molecule type" value="Genomic_DNA"/>
</dbReference>
<evidence type="ECO:0000313" key="4">
    <source>
        <dbReference type="EMBL" id="WTU75975.1"/>
    </source>
</evidence>
<protein>
    <submittedName>
        <fullName evidence="4">FHA domain-containing protein</fullName>
    </submittedName>
</protein>
<dbReference type="AlphaFoldDB" id="A0AAU2JV01"/>
<sequence length="417" mass="45238">MEQHLAASAEHADYLVELSNVVRQVNIGPRGPRSLRRLGLVLRALMETTGDPDVSVYLVADVSLLGGHREFADPTEVRRLRRWVADGLVEEVPDADERILELARMTGTRVVTGDTYVDHRLEHPWIQGNAWQFLRPEPRVGGSVALVPMDMGVRSAAEISRRMELSALKKQGLLGPSRTPLTDVIMRSWRCPEPRCSLYDSRRGGRILLPRMRGGVPTCELHGAPLVDDGPRRGTTQLKVVIDGACAARYTLDEGAQVQVGRLPGPEGIALHHLLSPEVAAQVSRTHVTVSARNGSVVVQDVSSYGTRMRPAGRRGGFGPWEQLPPRTGRPLRPGDEAELAPGVVLTRSGRRFPAELADAWRSEAPRGRVPTRASEPTRQADLPFRMNGGTGGGAGTHGGAGAAGRRHRDGEGPDTP</sequence>
<dbReference type="InterPro" id="IPR008984">
    <property type="entry name" value="SMAD_FHA_dom_sf"/>
</dbReference>
<evidence type="ECO:0000256" key="2">
    <source>
        <dbReference type="SAM" id="MobiDB-lite"/>
    </source>
</evidence>
<dbReference type="InterPro" id="IPR000253">
    <property type="entry name" value="FHA_dom"/>
</dbReference>
<feature type="compositionally biased region" description="Gly residues" evidence="2">
    <location>
        <begin position="389"/>
        <end position="403"/>
    </location>
</feature>
<keyword evidence="1" id="KW-0597">Phosphoprotein</keyword>
<gene>
    <name evidence="4" type="ORF">OG327_23050</name>
</gene>
<feature type="domain" description="FHA" evidence="3">
    <location>
        <begin position="258"/>
        <end position="309"/>
    </location>
</feature>
<reference evidence="4" key="1">
    <citation type="submission" date="2022-10" db="EMBL/GenBank/DDBJ databases">
        <title>The complete genomes of actinobacterial strains from the NBC collection.</title>
        <authorList>
            <person name="Joergensen T.S."/>
            <person name="Alvarez Arevalo M."/>
            <person name="Sterndorff E.B."/>
            <person name="Faurdal D."/>
            <person name="Vuksanovic O."/>
            <person name="Mourched A.-S."/>
            <person name="Charusanti P."/>
            <person name="Shaw S."/>
            <person name="Blin K."/>
            <person name="Weber T."/>
        </authorList>
    </citation>
    <scope>NUCLEOTIDE SEQUENCE</scope>
    <source>
        <strain evidence="4">NBC_00049</strain>
    </source>
</reference>
<organism evidence="4">
    <name type="scientific">Streptomyces sp. NBC_00049</name>
    <dbReference type="NCBI Taxonomy" id="2903617"/>
    <lineage>
        <taxon>Bacteria</taxon>
        <taxon>Bacillati</taxon>
        <taxon>Actinomycetota</taxon>
        <taxon>Actinomycetes</taxon>
        <taxon>Kitasatosporales</taxon>
        <taxon>Streptomycetaceae</taxon>
        <taxon>Streptomyces</taxon>
    </lineage>
</organism>
<proteinExistence type="predicted"/>
<feature type="region of interest" description="Disordered" evidence="2">
    <location>
        <begin position="362"/>
        <end position="417"/>
    </location>
</feature>
<dbReference type="PROSITE" id="PS50006">
    <property type="entry name" value="FHA_DOMAIN"/>
    <property type="match status" value="1"/>
</dbReference>
<evidence type="ECO:0000259" key="3">
    <source>
        <dbReference type="PROSITE" id="PS50006"/>
    </source>
</evidence>
<accession>A0AAU2JV01</accession>